<evidence type="ECO:0000313" key="1">
    <source>
        <dbReference type="EMBL" id="VDD87138.1"/>
    </source>
</evidence>
<keyword evidence="2" id="KW-1185">Reference proteome</keyword>
<name>A0A0N4UYC4_ENTVE</name>
<evidence type="ECO:0000313" key="3">
    <source>
        <dbReference type="WBParaSite" id="EVEC_0000257301-mRNA-1"/>
    </source>
</evidence>
<accession>A0A0N4UYC4</accession>
<sequence length="76" mass="8593">MRWPSQFLAANAGWQVHFSRERGSIPLTFVGECGEVKTRKITILGRHQRSWSGSNRRPFACEADVITTTPQDLGTF</sequence>
<dbReference type="WBParaSite" id="EVEC_0000257301-mRNA-1">
    <property type="protein sequence ID" value="EVEC_0000257301-mRNA-1"/>
    <property type="gene ID" value="EVEC_0000257301"/>
</dbReference>
<dbReference type="EMBL" id="UXUI01007350">
    <property type="protein sequence ID" value="VDD87138.1"/>
    <property type="molecule type" value="Genomic_DNA"/>
</dbReference>
<protein>
    <submittedName>
        <fullName evidence="1 3">Uncharacterized protein</fullName>
    </submittedName>
</protein>
<reference evidence="1 2" key="2">
    <citation type="submission" date="2018-10" db="EMBL/GenBank/DDBJ databases">
        <authorList>
            <consortium name="Pathogen Informatics"/>
        </authorList>
    </citation>
    <scope>NUCLEOTIDE SEQUENCE [LARGE SCALE GENOMIC DNA]</scope>
</reference>
<dbReference type="Proteomes" id="UP000274131">
    <property type="component" value="Unassembled WGS sequence"/>
</dbReference>
<dbReference type="OrthoDB" id="10456246at2759"/>
<dbReference type="AlphaFoldDB" id="A0A0N4UYC4"/>
<reference evidence="3" key="1">
    <citation type="submission" date="2017-02" db="UniProtKB">
        <authorList>
            <consortium name="WormBaseParasite"/>
        </authorList>
    </citation>
    <scope>IDENTIFICATION</scope>
</reference>
<evidence type="ECO:0000313" key="2">
    <source>
        <dbReference type="Proteomes" id="UP000274131"/>
    </source>
</evidence>
<organism evidence="3">
    <name type="scientific">Enterobius vermicularis</name>
    <name type="common">Human pinworm</name>
    <dbReference type="NCBI Taxonomy" id="51028"/>
    <lineage>
        <taxon>Eukaryota</taxon>
        <taxon>Metazoa</taxon>
        <taxon>Ecdysozoa</taxon>
        <taxon>Nematoda</taxon>
        <taxon>Chromadorea</taxon>
        <taxon>Rhabditida</taxon>
        <taxon>Spirurina</taxon>
        <taxon>Oxyuridomorpha</taxon>
        <taxon>Oxyuroidea</taxon>
        <taxon>Oxyuridae</taxon>
        <taxon>Enterobius</taxon>
    </lineage>
</organism>
<proteinExistence type="predicted"/>
<gene>
    <name evidence="1" type="ORF">EVEC_LOCUS2281</name>
</gene>